<evidence type="ECO:0000256" key="2">
    <source>
        <dbReference type="ARBA" id="ARBA00022801"/>
    </source>
</evidence>
<feature type="domain" description="Nudix hydrolase" evidence="5">
    <location>
        <begin position="5"/>
        <end position="137"/>
    </location>
</feature>
<proteinExistence type="predicted"/>
<evidence type="ECO:0000313" key="7">
    <source>
        <dbReference type="Proteomes" id="UP001501752"/>
    </source>
</evidence>
<keyword evidence="2" id="KW-0378">Hydrolase</keyword>
<evidence type="ECO:0000256" key="3">
    <source>
        <dbReference type="ARBA" id="ARBA00022842"/>
    </source>
</evidence>
<evidence type="ECO:0000259" key="5">
    <source>
        <dbReference type="PROSITE" id="PS51462"/>
    </source>
</evidence>
<evidence type="ECO:0000256" key="4">
    <source>
        <dbReference type="SAM" id="MobiDB-lite"/>
    </source>
</evidence>
<gene>
    <name evidence="6" type="ORF">GCM10023235_76880</name>
</gene>
<dbReference type="Proteomes" id="UP001501752">
    <property type="component" value="Unassembled WGS sequence"/>
</dbReference>
<dbReference type="Pfam" id="PF00293">
    <property type="entry name" value="NUDIX"/>
    <property type="match status" value="2"/>
</dbReference>
<feature type="compositionally biased region" description="Basic and acidic residues" evidence="4">
    <location>
        <begin position="147"/>
        <end position="160"/>
    </location>
</feature>
<accession>A0ABP9ESR4</accession>
<feature type="region of interest" description="Disordered" evidence="4">
    <location>
        <begin position="142"/>
        <end position="192"/>
    </location>
</feature>
<dbReference type="PANTHER" id="PTHR43046:SF12">
    <property type="entry name" value="GDP-MANNOSE MANNOSYL HYDROLASE"/>
    <property type="match status" value="1"/>
</dbReference>
<comment type="caution">
    <text evidence="6">The sequence shown here is derived from an EMBL/GenBank/DDBJ whole genome shotgun (WGS) entry which is preliminary data.</text>
</comment>
<keyword evidence="3" id="KW-0460">Magnesium</keyword>
<dbReference type="Gene3D" id="3.90.79.10">
    <property type="entry name" value="Nucleoside Triphosphate Pyrophosphohydrolase"/>
    <property type="match status" value="2"/>
</dbReference>
<dbReference type="SUPFAM" id="SSF55811">
    <property type="entry name" value="Nudix"/>
    <property type="match status" value="2"/>
</dbReference>
<evidence type="ECO:0000256" key="1">
    <source>
        <dbReference type="ARBA" id="ARBA00001946"/>
    </source>
</evidence>
<reference evidence="7" key="1">
    <citation type="journal article" date="2019" name="Int. J. Syst. Evol. Microbiol.">
        <title>The Global Catalogue of Microorganisms (GCM) 10K type strain sequencing project: providing services to taxonomists for standard genome sequencing and annotation.</title>
        <authorList>
            <consortium name="The Broad Institute Genomics Platform"/>
            <consortium name="The Broad Institute Genome Sequencing Center for Infectious Disease"/>
            <person name="Wu L."/>
            <person name="Ma J."/>
        </authorList>
    </citation>
    <scope>NUCLEOTIDE SEQUENCE [LARGE SCALE GENOMIC DNA]</scope>
    <source>
        <strain evidence="7">JCM 13006</strain>
    </source>
</reference>
<dbReference type="RefSeq" id="WP_345701562.1">
    <property type="nucleotide sequence ID" value="NZ_BAABIS010000001.1"/>
</dbReference>
<sequence length="357" mass="38510">MDGRGLLAAAGVLIPDGEGRIMLVRVSYEAKHPIEIPGGGWEPPDASPRVTAVREIEEELGITPRLGPIACLDWARDWSRPPIAAFLYWAEPLTPAELAGLRLEAEELSSYAFLTPEQVASALPPRLSRRVTACLRAPRSAGPLELEDGRPVGHSAEHLPADPPVPPYTAAEGVPLTGGDRPAPPPPMDRETYIASRPRIRAKARTLYTDRAGRVLLVRLRPLLPDEPPYWTVPGGSIEADRELPREAAARETLEELGWSHRPTGRLLALDWTAPGDGSRPVLVYLFDGGEVGPADLAAIRLPADELLEWRMFTPDEAREALSPQGHRRLTAALAARDAAGGTAGAGPVELHDGFPV</sequence>
<organism evidence="6 7">
    <name type="scientific">Kitasatospora terrestris</name>
    <dbReference type="NCBI Taxonomy" id="258051"/>
    <lineage>
        <taxon>Bacteria</taxon>
        <taxon>Bacillati</taxon>
        <taxon>Actinomycetota</taxon>
        <taxon>Actinomycetes</taxon>
        <taxon>Kitasatosporales</taxon>
        <taxon>Streptomycetaceae</taxon>
        <taxon>Kitasatospora</taxon>
    </lineage>
</organism>
<evidence type="ECO:0000313" key="6">
    <source>
        <dbReference type="EMBL" id="GAA4884610.1"/>
    </source>
</evidence>
<name>A0ABP9ESR4_9ACTN</name>
<dbReference type="EMBL" id="BAABIS010000001">
    <property type="protein sequence ID" value="GAA4884610.1"/>
    <property type="molecule type" value="Genomic_DNA"/>
</dbReference>
<dbReference type="InterPro" id="IPR015797">
    <property type="entry name" value="NUDIX_hydrolase-like_dom_sf"/>
</dbReference>
<dbReference type="InterPro" id="IPR000086">
    <property type="entry name" value="NUDIX_hydrolase_dom"/>
</dbReference>
<comment type="cofactor">
    <cofactor evidence="1">
        <name>Mg(2+)</name>
        <dbReference type="ChEBI" id="CHEBI:18420"/>
    </cofactor>
</comment>
<protein>
    <recommendedName>
        <fullName evidence="5">Nudix hydrolase domain-containing protein</fullName>
    </recommendedName>
</protein>
<dbReference type="PROSITE" id="PS51462">
    <property type="entry name" value="NUDIX"/>
    <property type="match status" value="2"/>
</dbReference>
<feature type="domain" description="Nudix hydrolase" evidence="5">
    <location>
        <begin position="198"/>
        <end position="336"/>
    </location>
</feature>
<dbReference type="PANTHER" id="PTHR43046">
    <property type="entry name" value="GDP-MANNOSE MANNOSYL HYDROLASE"/>
    <property type="match status" value="1"/>
</dbReference>
<keyword evidence="7" id="KW-1185">Reference proteome</keyword>